<name>A0A6J6TX99_9ZZZZ</name>
<dbReference type="EMBL" id="CAFBLE010000012">
    <property type="protein sequence ID" value="CAB4874131.1"/>
    <property type="molecule type" value="Genomic_DNA"/>
</dbReference>
<sequence>MIFASKRLYEAFKLLFPPGRFRYLLVGLVLLAAIISLTEMLVAKLFSTIVLESHKGDTHAFIKNSILFFAVFLITRTAHFVQKVYRVSVFDKAFLSSETKVARLAESWRWALAFELTSVLTLLTQLIVISLYFVYMNPLMGLMNLTFSLLVMQCLGFLFKRQLASQLGFVEKKKNREHVETSVRVASRIRSGEIGALIAGIGMLFVLAALLVLSYKNVITASNTIVFFFGIRMLNHSLQSISSGLMRFARASANSDE</sequence>
<evidence type="ECO:0000256" key="1">
    <source>
        <dbReference type="SAM" id="Phobius"/>
    </source>
</evidence>
<evidence type="ECO:0000313" key="2">
    <source>
        <dbReference type="EMBL" id="CAB4658269.1"/>
    </source>
</evidence>
<dbReference type="AlphaFoldDB" id="A0A6J6TX99"/>
<keyword evidence="1" id="KW-0472">Membrane</keyword>
<evidence type="ECO:0000313" key="5">
    <source>
        <dbReference type="EMBL" id="CAB4929069.1"/>
    </source>
</evidence>
<gene>
    <name evidence="2" type="ORF">UFOPK2289_00307</name>
    <name evidence="3" type="ORF">UFOPK2822_00824</name>
    <name evidence="4" type="ORF">UFOPK3346_01214</name>
    <name evidence="5" type="ORF">UFOPK3670_01158</name>
    <name evidence="6" type="ORF">UFOPK4308_01204</name>
</gene>
<feature type="transmembrane region" description="Helical" evidence="1">
    <location>
        <begin position="194"/>
        <end position="213"/>
    </location>
</feature>
<organism evidence="3">
    <name type="scientific">freshwater metagenome</name>
    <dbReference type="NCBI Taxonomy" id="449393"/>
    <lineage>
        <taxon>unclassified sequences</taxon>
        <taxon>metagenomes</taxon>
        <taxon>ecological metagenomes</taxon>
    </lineage>
</organism>
<feature type="transmembrane region" description="Helical" evidence="1">
    <location>
        <begin position="110"/>
        <end position="135"/>
    </location>
</feature>
<reference evidence="3" key="1">
    <citation type="submission" date="2020-05" db="EMBL/GenBank/DDBJ databases">
        <authorList>
            <person name="Chiriac C."/>
            <person name="Salcher M."/>
            <person name="Ghai R."/>
            <person name="Kavagutti S V."/>
        </authorList>
    </citation>
    <scope>NUCLEOTIDE SEQUENCE</scope>
</reference>
<feature type="transmembrane region" description="Helical" evidence="1">
    <location>
        <begin position="61"/>
        <end position="81"/>
    </location>
</feature>
<evidence type="ECO:0000313" key="3">
    <source>
        <dbReference type="EMBL" id="CAB4751334.1"/>
    </source>
</evidence>
<keyword evidence="1" id="KW-0812">Transmembrane</keyword>
<feature type="transmembrane region" description="Helical" evidence="1">
    <location>
        <begin position="21"/>
        <end position="41"/>
    </location>
</feature>
<accession>A0A6J6TX99</accession>
<keyword evidence="1" id="KW-1133">Transmembrane helix</keyword>
<dbReference type="EMBL" id="CAFBMV010000009">
    <property type="protein sequence ID" value="CAB4929069.1"/>
    <property type="molecule type" value="Genomic_DNA"/>
</dbReference>
<proteinExistence type="predicted"/>
<dbReference type="EMBL" id="CAEZWT010000005">
    <property type="protein sequence ID" value="CAB4658269.1"/>
    <property type="molecule type" value="Genomic_DNA"/>
</dbReference>
<dbReference type="EMBL" id="CAEZZC010000010">
    <property type="protein sequence ID" value="CAB4751334.1"/>
    <property type="molecule type" value="Genomic_DNA"/>
</dbReference>
<dbReference type="EMBL" id="CAFBQL010000009">
    <property type="protein sequence ID" value="CAB5062403.1"/>
    <property type="molecule type" value="Genomic_DNA"/>
</dbReference>
<evidence type="ECO:0000313" key="6">
    <source>
        <dbReference type="EMBL" id="CAB5062403.1"/>
    </source>
</evidence>
<protein>
    <submittedName>
        <fullName evidence="3">Unannotated protein</fullName>
    </submittedName>
</protein>
<feature type="transmembrane region" description="Helical" evidence="1">
    <location>
        <begin position="141"/>
        <end position="159"/>
    </location>
</feature>
<evidence type="ECO:0000313" key="4">
    <source>
        <dbReference type="EMBL" id="CAB4874131.1"/>
    </source>
</evidence>